<name>A0AA46NAZ3_9GAMM</name>
<evidence type="ECO:0000313" key="2">
    <source>
        <dbReference type="Proteomes" id="UP001164064"/>
    </source>
</evidence>
<dbReference type="EMBL" id="CP089051">
    <property type="protein sequence ID" value="UYF70525.1"/>
    <property type="molecule type" value="Genomic_DNA"/>
</dbReference>
<proteinExistence type="predicted"/>
<protein>
    <submittedName>
        <fullName evidence="1">Uncharacterized protein</fullName>
    </submittedName>
</protein>
<gene>
    <name evidence="1" type="ORF">LSO60_09470</name>
</gene>
<accession>A0AA46NAZ3</accession>
<dbReference type="RefSeq" id="WP_263512065.1">
    <property type="nucleotide sequence ID" value="NZ_CP089051.1"/>
</dbReference>
<dbReference type="AlphaFoldDB" id="A0AA46NAZ3"/>
<organism evidence="1 2">
    <name type="scientific">Acinetobacter ursingii</name>
    <dbReference type="NCBI Taxonomy" id="108980"/>
    <lineage>
        <taxon>Bacteria</taxon>
        <taxon>Pseudomonadati</taxon>
        <taxon>Pseudomonadota</taxon>
        <taxon>Gammaproteobacteria</taxon>
        <taxon>Moraxellales</taxon>
        <taxon>Moraxellaceae</taxon>
        <taxon>Acinetobacter</taxon>
    </lineage>
</organism>
<dbReference type="Proteomes" id="UP001164064">
    <property type="component" value="Chromosome"/>
</dbReference>
<reference evidence="1" key="1">
    <citation type="journal article" date="2022" name="J Glob Antimicrob Resist">
        <title>Comparative analysis of IMP-4- and OXA-58-containing plasmids of three carbapenemase-producing Acinetobacter ursingii strains in the Netherlands.</title>
        <authorList>
            <person name="Hendrickx A.P.A."/>
            <person name="Schade R.P."/>
            <person name="Landman F."/>
            <person name="Bosch T."/>
            <person name="Schouls L.M."/>
            <person name="van Dijk K."/>
        </authorList>
    </citation>
    <scope>NUCLEOTIDE SEQUENCE</scope>
    <source>
        <strain evidence="1">RIVM_C010559</strain>
    </source>
</reference>
<evidence type="ECO:0000313" key="1">
    <source>
        <dbReference type="EMBL" id="UYF70525.1"/>
    </source>
</evidence>
<sequence>MNDNQKLWAVNIPEEPDSSPILHPVPTLEIGEQLVSRLKQEATQVFKTCIGEAIADAITLEKWEGSQEEHAKYLSENGDWWNHTTFLEQ</sequence>